<evidence type="ECO:0000313" key="6">
    <source>
        <dbReference type="Proteomes" id="UP001433638"/>
    </source>
</evidence>
<dbReference type="Proteomes" id="UP001433638">
    <property type="component" value="Unassembled WGS sequence"/>
</dbReference>
<dbReference type="SUPFAM" id="SSF46689">
    <property type="entry name" value="Homeodomain-like"/>
    <property type="match status" value="1"/>
</dbReference>
<evidence type="ECO:0000259" key="4">
    <source>
        <dbReference type="PROSITE" id="PS50977"/>
    </source>
</evidence>
<dbReference type="RefSeq" id="WP_349586786.1">
    <property type="nucleotide sequence ID" value="NZ_JBEFLD010000004.1"/>
</dbReference>
<accession>A0ABV1M3M1</accession>
<proteinExistence type="predicted"/>
<keyword evidence="6" id="KW-1185">Reference proteome</keyword>
<dbReference type="Gene3D" id="1.10.357.10">
    <property type="entry name" value="Tetracycline Repressor, domain 2"/>
    <property type="match status" value="1"/>
</dbReference>
<comment type="caution">
    <text evidence="5">The sequence shown here is derived from an EMBL/GenBank/DDBJ whole genome shotgun (WGS) entry which is preliminary data.</text>
</comment>
<dbReference type="InterPro" id="IPR001647">
    <property type="entry name" value="HTH_TetR"/>
</dbReference>
<evidence type="ECO:0000256" key="2">
    <source>
        <dbReference type="PROSITE-ProRule" id="PRU00335"/>
    </source>
</evidence>
<dbReference type="InterPro" id="IPR009057">
    <property type="entry name" value="Homeodomain-like_sf"/>
</dbReference>
<feature type="region of interest" description="Disordered" evidence="3">
    <location>
        <begin position="1"/>
        <end position="21"/>
    </location>
</feature>
<evidence type="ECO:0000313" key="5">
    <source>
        <dbReference type="EMBL" id="MEQ6290828.1"/>
    </source>
</evidence>
<dbReference type="PANTHER" id="PTHR30328:SF54">
    <property type="entry name" value="HTH-TYPE TRANSCRIPTIONAL REPRESSOR SCO4008"/>
    <property type="match status" value="1"/>
</dbReference>
<dbReference type="SUPFAM" id="SSF48498">
    <property type="entry name" value="Tetracyclin repressor-like, C-terminal domain"/>
    <property type="match status" value="1"/>
</dbReference>
<dbReference type="PRINTS" id="PR00455">
    <property type="entry name" value="HTHTETR"/>
</dbReference>
<dbReference type="InterPro" id="IPR041474">
    <property type="entry name" value="NicS_C"/>
</dbReference>
<dbReference type="PROSITE" id="PS50977">
    <property type="entry name" value="HTH_TETR_2"/>
    <property type="match status" value="1"/>
</dbReference>
<organism evidence="5 6">
    <name type="scientific">Vogesella oryzagri</name>
    <dbReference type="NCBI Taxonomy" id="3160864"/>
    <lineage>
        <taxon>Bacteria</taxon>
        <taxon>Pseudomonadati</taxon>
        <taxon>Pseudomonadota</taxon>
        <taxon>Betaproteobacteria</taxon>
        <taxon>Neisseriales</taxon>
        <taxon>Chromobacteriaceae</taxon>
        <taxon>Vogesella</taxon>
    </lineage>
</organism>
<evidence type="ECO:0000256" key="1">
    <source>
        <dbReference type="ARBA" id="ARBA00023125"/>
    </source>
</evidence>
<evidence type="ECO:0000256" key="3">
    <source>
        <dbReference type="SAM" id="MobiDB-lite"/>
    </source>
</evidence>
<gene>
    <name evidence="5" type="ORF">ABNW52_09390</name>
</gene>
<protein>
    <submittedName>
        <fullName evidence="5">TetR family transcriptional regulator</fullName>
    </submittedName>
</protein>
<feature type="DNA-binding region" description="H-T-H motif" evidence="2">
    <location>
        <begin position="45"/>
        <end position="64"/>
    </location>
</feature>
<sequence>MTTNDAATPSKKAAPRRKNDPEGMKKRILDAAVAEFAQAGLSGATLDAIADRAGTIKRMVVYYFRSKEELYIAALERCYGEIRDIETGLVLKDLPPVEAVIRLAEFTFDYHASHTDFIRLVSIENIHHAKHIAQSQKIKSLNRSIINEIDAVLSRGKAQGLFRPEVDATDLHMLMSSFCFFRVANRYTFETIFGRNMVSDAARESHRKMLVEAVLAYLRQH</sequence>
<dbReference type="InterPro" id="IPR036271">
    <property type="entry name" value="Tet_transcr_reg_TetR-rel_C_sf"/>
</dbReference>
<dbReference type="PANTHER" id="PTHR30328">
    <property type="entry name" value="TRANSCRIPTIONAL REPRESSOR"/>
    <property type="match status" value="1"/>
</dbReference>
<dbReference type="EMBL" id="JBEFLD010000004">
    <property type="protein sequence ID" value="MEQ6290828.1"/>
    <property type="molecule type" value="Genomic_DNA"/>
</dbReference>
<dbReference type="Pfam" id="PF00440">
    <property type="entry name" value="TetR_N"/>
    <property type="match status" value="1"/>
</dbReference>
<dbReference type="Pfam" id="PF17938">
    <property type="entry name" value="TetR_C_29"/>
    <property type="match status" value="1"/>
</dbReference>
<dbReference type="InterPro" id="IPR050109">
    <property type="entry name" value="HTH-type_TetR-like_transc_reg"/>
</dbReference>
<reference evidence="5" key="1">
    <citation type="submission" date="2024-06" db="EMBL/GenBank/DDBJ databases">
        <title>Genome sequence of Vogesella sp. MAHUQ-64.</title>
        <authorList>
            <person name="Huq M.A."/>
        </authorList>
    </citation>
    <scope>NUCLEOTIDE SEQUENCE</scope>
    <source>
        <strain evidence="5">MAHUQ-64</strain>
    </source>
</reference>
<name>A0ABV1M3M1_9NEIS</name>
<keyword evidence="1 2" id="KW-0238">DNA-binding</keyword>
<feature type="domain" description="HTH tetR-type" evidence="4">
    <location>
        <begin position="22"/>
        <end position="82"/>
    </location>
</feature>